<gene>
    <name evidence="1" type="ORF">MARIT_2473</name>
</gene>
<dbReference type="KEGG" id="tmar:MARIT_2473"/>
<dbReference type="OrthoDB" id="1149279at2"/>
<protein>
    <recommendedName>
        <fullName evidence="3">DUF2007 domain-containing protein</fullName>
    </recommendedName>
</protein>
<proteinExistence type="predicted"/>
<name>A0A2H1EBR3_9FLAO</name>
<sequence length="76" mass="8392">MLQNHVRIFTGSAILVNRLKFLLDEINITSIINNGIEAGRLAGFGTLAESVDLYILKKDVALASSTIEKFQKEITN</sequence>
<dbReference type="EMBL" id="LT634361">
    <property type="protein sequence ID" value="SFZ84030.1"/>
    <property type="molecule type" value="Genomic_DNA"/>
</dbReference>
<dbReference type="AlphaFoldDB" id="A0A2H1EBR3"/>
<organism evidence="1 2">
    <name type="scientific">Tenacibaculum maritimum NCIMB 2154</name>
    <dbReference type="NCBI Taxonomy" id="1349785"/>
    <lineage>
        <taxon>Bacteria</taxon>
        <taxon>Pseudomonadati</taxon>
        <taxon>Bacteroidota</taxon>
        <taxon>Flavobacteriia</taxon>
        <taxon>Flavobacteriales</taxon>
        <taxon>Flavobacteriaceae</taxon>
        <taxon>Tenacibaculum</taxon>
    </lineage>
</organism>
<reference evidence="1 2" key="1">
    <citation type="submission" date="2016-11" db="EMBL/GenBank/DDBJ databases">
        <authorList>
            <person name="Jaros S."/>
            <person name="Januszkiewicz K."/>
            <person name="Wedrychowicz H."/>
        </authorList>
    </citation>
    <scope>NUCLEOTIDE SEQUENCE [LARGE SCALE GENOMIC DNA]</scope>
    <source>
        <strain evidence="1">NCIMB 2154T</strain>
    </source>
</reference>
<evidence type="ECO:0000313" key="2">
    <source>
        <dbReference type="Proteomes" id="UP000231564"/>
    </source>
</evidence>
<evidence type="ECO:0008006" key="3">
    <source>
        <dbReference type="Google" id="ProtNLM"/>
    </source>
</evidence>
<evidence type="ECO:0000313" key="1">
    <source>
        <dbReference type="EMBL" id="SFZ84030.1"/>
    </source>
</evidence>
<keyword evidence="2" id="KW-1185">Reference proteome</keyword>
<dbReference type="RefSeq" id="WP_100211618.1">
    <property type="nucleotide sequence ID" value="NZ_CP138495.1"/>
</dbReference>
<dbReference type="Proteomes" id="UP000231564">
    <property type="component" value="Chromosome MARIT"/>
</dbReference>
<dbReference type="GeneID" id="47723940"/>
<accession>A0A2H1EBR3</accession>